<keyword evidence="3 6" id="KW-0812">Transmembrane</keyword>
<name>A0A4D7CA68_9SPHN</name>
<dbReference type="InterPro" id="IPR004307">
    <property type="entry name" value="TspO_MBR"/>
</dbReference>
<evidence type="ECO:0000256" key="3">
    <source>
        <dbReference type="ARBA" id="ARBA00022692"/>
    </source>
</evidence>
<evidence type="ECO:0000256" key="5">
    <source>
        <dbReference type="ARBA" id="ARBA00023136"/>
    </source>
</evidence>
<dbReference type="PANTHER" id="PTHR10057">
    <property type="entry name" value="PERIPHERAL-TYPE BENZODIAZEPINE RECEPTOR"/>
    <property type="match status" value="1"/>
</dbReference>
<dbReference type="GO" id="GO:0033013">
    <property type="term" value="P:tetrapyrrole metabolic process"/>
    <property type="evidence" value="ECO:0007669"/>
    <property type="project" value="UniProtKB-ARBA"/>
</dbReference>
<evidence type="ECO:0000256" key="4">
    <source>
        <dbReference type="ARBA" id="ARBA00022989"/>
    </source>
</evidence>
<dbReference type="CDD" id="cd15904">
    <property type="entry name" value="TSPO_MBR"/>
    <property type="match status" value="1"/>
</dbReference>
<feature type="transmembrane region" description="Helical" evidence="6">
    <location>
        <begin position="141"/>
        <end position="159"/>
    </location>
</feature>
<evidence type="ECO:0000313" key="7">
    <source>
        <dbReference type="EMBL" id="QCI80137.1"/>
    </source>
</evidence>
<keyword evidence="8" id="KW-1185">Reference proteome</keyword>
<dbReference type="PANTHER" id="PTHR10057:SF0">
    <property type="entry name" value="TRANSLOCATOR PROTEIN"/>
    <property type="match status" value="1"/>
</dbReference>
<proteinExistence type="inferred from homology"/>
<dbReference type="Pfam" id="PF03073">
    <property type="entry name" value="TspO_MBR"/>
    <property type="match status" value="1"/>
</dbReference>
<dbReference type="InterPro" id="IPR038330">
    <property type="entry name" value="TspO/MBR-related_sf"/>
</dbReference>
<reference evidence="8" key="1">
    <citation type="submission" date="2019-04" db="EMBL/GenBank/DDBJ databases">
        <title>Complete genome sequence of Sphingomonas sp. W1-2-3.</title>
        <authorList>
            <person name="Im W.T."/>
        </authorList>
    </citation>
    <scope>NUCLEOTIDE SEQUENCE [LARGE SCALE GENOMIC DNA]</scope>
    <source>
        <strain evidence="8">W1-2-3</strain>
    </source>
</reference>
<protein>
    <submittedName>
        <fullName evidence="7">Tryptophan-rich sensory protein</fullName>
    </submittedName>
</protein>
<gene>
    <name evidence="7" type="ORF">E6W36_13385</name>
</gene>
<comment type="similarity">
    <text evidence="2">Belongs to the TspO/BZRP family.</text>
</comment>
<sequence length="185" mass="20212">MAELASRGQLRAALVRMAMILCHWSWRWVLSAQLAGTGHAGWYDLLAKPAFTPPPAMFGIAWAVLYAMLGLALAFVWHAFGHPLRTTAIVAFCIQLALNLAWSPVFFGARQLFGGLVLMIAILIAAVVATILFFKVRRTAGWLMVPYLAWLALALYLNAGVWRLNPDAGRINSSGDVEMSIGATK</sequence>
<evidence type="ECO:0000256" key="6">
    <source>
        <dbReference type="SAM" id="Phobius"/>
    </source>
</evidence>
<evidence type="ECO:0000313" key="8">
    <source>
        <dbReference type="Proteomes" id="UP000298714"/>
    </source>
</evidence>
<accession>A0A4D7CA68</accession>
<feature type="transmembrane region" description="Helical" evidence="6">
    <location>
        <begin position="12"/>
        <end position="36"/>
    </location>
</feature>
<keyword evidence="4 6" id="KW-1133">Transmembrane helix</keyword>
<dbReference type="FunFam" id="1.20.1260.100:FF:000001">
    <property type="entry name" value="translocator protein 2"/>
    <property type="match status" value="1"/>
</dbReference>
<dbReference type="GO" id="GO:0016020">
    <property type="term" value="C:membrane"/>
    <property type="evidence" value="ECO:0007669"/>
    <property type="project" value="UniProtKB-SubCell"/>
</dbReference>
<feature type="transmembrane region" description="Helical" evidence="6">
    <location>
        <begin position="56"/>
        <end position="77"/>
    </location>
</feature>
<feature type="transmembrane region" description="Helical" evidence="6">
    <location>
        <begin position="89"/>
        <end position="107"/>
    </location>
</feature>
<dbReference type="Proteomes" id="UP000298714">
    <property type="component" value="Chromosome"/>
</dbReference>
<evidence type="ECO:0000256" key="2">
    <source>
        <dbReference type="ARBA" id="ARBA00007524"/>
    </source>
</evidence>
<dbReference type="EMBL" id="CP039704">
    <property type="protein sequence ID" value="QCI80137.1"/>
    <property type="molecule type" value="Genomic_DNA"/>
</dbReference>
<organism evidence="7 8">
    <name type="scientific">Hankyongella ginsenosidimutans</name>
    <dbReference type="NCBI Taxonomy" id="1763828"/>
    <lineage>
        <taxon>Bacteria</taxon>
        <taxon>Pseudomonadati</taxon>
        <taxon>Pseudomonadota</taxon>
        <taxon>Alphaproteobacteria</taxon>
        <taxon>Sphingomonadales</taxon>
        <taxon>Sphingomonadaceae</taxon>
        <taxon>Hankyongella</taxon>
    </lineage>
</organism>
<keyword evidence="5 6" id="KW-0472">Membrane</keyword>
<evidence type="ECO:0000256" key="1">
    <source>
        <dbReference type="ARBA" id="ARBA00004141"/>
    </source>
</evidence>
<dbReference type="KEGG" id="hgn:E6W36_13385"/>
<dbReference type="Gene3D" id="1.20.1260.100">
    <property type="entry name" value="TspO/MBR protein"/>
    <property type="match status" value="1"/>
</dbReference>
<dbReference type="AlphaFoldDB" id="A0A4D7CA68"/>
<feature type="transmembrane region" description="Helical" evidence="6">
    <location>
        <begin position="113"/>
        <end position="134"/>
    </location>
</feature>
<comment type="subcellular location">
    <subcellularLocation>
        <location evidence="1">Membrane</location>
        <topology evidence="1">Multi-pass membrane protein</topology>
    </subcellularLocation>
</comment>